<evidence type="ECO:0000313" key="7">
    <source>
        <dbReference type="Proteomes" id="UP000758155"/>
    </source>
</evidence>
<keyword evidence="3 5" id="KW-1133">Transmembrane helix</keyword>
<dbReference type="InterPro" id="IPR002523">
    <property type="entry name" value="MgTranspt_CorA/ZnTranspt_ZntB"/>
</dbReference>
<evidence type="ECO:0000313" key="6">
    <source>
        <dbReference type="EMBL" id="KAF3042390.1"/>
    </source>
</evidence>
<comment type="caution">
    <text evidence="6">The sequence shown here is derived from an EMBL/GenBank/DDBJ whole genome shotgun (WGS) entry which is preliminary data.</text>
</comment>
<dbReference type="InterPro" id="IPR045863">
    <property type="entry name" value="CorA_TM1_TM2"/>
</dbReference>
<evidence type="ECO:0000256" key="3">
    <source>
        <dbReference type="ARBA" id="ARBA00022989"/>
    </source>
</evidence>
<dbReference type="Proteomes" id="UP000758155">
    <property type="component" value="Unassembled WGS sequence"/>
</dbReference>
<comment type="subcellular location">
    <subcellularLocation>
        <location evidence="1">Membrane</location>
        <topology evidence="1">Multi-pass membrane protein</topology>
    </subcellularLocation>
</comment>
<keyword evidence="4 5" id="KW-0472">Membrane</keyword>
<name>A0A9P4WTP3_9PLEO</name>
<dbReference type="EMBL" id="SWKV01000016">
    <property type="protein sequence ID" value="KAF3042390.1"/>
    <property type="molecule type" value="Genomic_DNA"/>
</dbReference>
<keyword evidence="7" id="KW-1185">Reference proteome</keyword>
<dbReference type="GO" id="GO:0016020">
    <property type="term" value="C:membrane"/>
    <property type="evidence" value="ECO:0007669"/>
    <property type="project" value="UniProtKB-SubCell"/>
</dbReference>
<proteinExistence type="predicted"/>
<keyword evidence="2 5" id="KW-0812">Transmembrane</keyword>
<protein>
    <recommendedName>
        <fullName evidence="8">Metal ion transmembrane transporter</fullName>
    </recommendedName>
</protein>
<dbReference type="Gene3D" id="1.20.58.340">
    <property type="entry name" value="Magnesium transport protein CorA, transmembrane region"/>
    <property type="match status" value="1"/>
</dbReference>
<dbReference type="OrthoDB" id="3231000at2759"/>
<evidence type="ECO:0000256" key="5">
    <source>
        <dbReference type="SAM" id="Phobius"/>
    </source>
</evidence>
<evidence type="ECO:0000256" key="1">
    <source>
        <dbReference type="ARBA" id="ARBA00004141"/>
    </source>
</evidence>
<evidence type="ECO:0000256" key="2">
    <source>
        <dbReference type="ARBA" id="ARBA00022692"/>
    </source>
</evidence>
<gene>
    <name evidence="6" type="ORF">E8E12_007075</name>
</gene>
<dbReference type="AlphaFoldDB" id="A0A9P4WTP3"/>
<dbReference type="GO" id="GO:0046873">
    <property type="term" value="F:metal ion transmembrane transporter activity"/>
    <property type="evidence" value="ECO:0007669"/>
    <property type="project" value="InterPro"/>
</dbReference>
<dbReference type="SUPFAM" id="SSF144083">
    <property type="entry name" value="Magnesium transport protein CorA, transmembrane region"/>
    <property type="match status" value="1"/>
</dbReference>
<feature type="transmembrane region" description="Helical" evidence="5">
    <location>
        <begin position="305"/>
        <end position="326"/>
    </location>
</feature>
<sequence>MASSLQAEAIKSLGFWMNIPPSFFILPSVHLRVITGTRDNIHLMFSLQYMSKYPIGHSPTWSQRAAGLPLYRFMHAYGPQNHEWHVNHARFIFFPGSSGDRSPTSTCQYLSDNIHMNWGGLYMFDQHDDSIATRLRSQLLAFDREYPKPTEVHQGLGQIIQDVILIISIIRTEFLDEAIVHLQALSRKCLQEDLSTEKQVRYLEDLYDLLPLWSQVRRQLDGTKNLVAQVSRHKISTFTSGERDGRYYIKRLSVVEDQLRRCNDAADKTKNLINLIMNIASLQESRAAVQESKSANATAASIKRVTILTFIYLSLTLASSILGMNIPQITGERTNSQLWVYFTVAVALMAATFGGWVMSDEKVSIWLRDSLRKTEAANRHGDPEAYRLKNWQFLQ</sequence>
<organism evidence="6 7">
    <name type="scientific">Didymella heteroderae</name>
    <dbReference type="NCBI Taxonomy" id="1769908"/>
    <lineage>
        <taxon>Eukaryota</taxon>
        <taxon>Fungi</taxon>
        <taxon>Dikarya</taxon>
        <taxon>Ascomycota</taxon>
        <taxon>Pezizomycotina</taxon>
        <taxon>Dothideomycetes</taxon>
        <taxon>Pleosporomycetidae</taxon>
        <taxon>Pleosporales</taxon>
        <taxon>Pleosporineae</taxon>
        <taxon>Didymellaceae</taxon>
        <taxon>Didymella</taxon>
    </lineage>
</organism>
<dbReference type="Pfam" id="PF01544">
    <property type="entry name" value="CorA"/>
    <property type="match status" value="1"/>
</dbReference>
<reference evidence="6" key="1">
    <citation type="submission" date="2019-04" db="EMBL/GenBank/DDBJ databases">
        <title>Sequencing of skin fungus with MAO and IRED activity.</title>
        <authorList>
            <person name="Marsaioli A.J."/>
            <person name="Bonatto J.M.C."/>
            <person name="Reis Junior O."/>
        </authorList>
    </citation>
    <scope>NUCLEOTIDE SEQUENCE</scope>
    <source>
        <strain evidence="6">28M1</strain>
    </source>
</reference>
<evidence type="ECO:0008006" key="8">
    <source>
        <dbReference type="Google" id="ProtNLM"/>
    </source>
</evidence>
<accession>A0A9P4WTP3</accession>
<evidence type="ECO:0000256" key="4">
    <source>
        <dbReference type="ARBA" id="ARBA00023136"/>
    </source>
</evidence>
<feature type="transmembrane region" description="Helical" evidence="5">
    <location>
        <begin position="338"/>
        <end position="358"/>
    </location>
</feature>